<dbReference type="STRING" id="81858.BST23_13545"/>
<evidence type="ECO:0000313" key="2">
    <source>
        <dbReference type="EMBL" id="ORA65403.1"/>
    </source>
</evidence>
<dbReference type="AlphaFoldDB" id="A0A1A0QQP1"/>
<dbReference type="GO" id="GO:0055070">
    <property type="term" value="P:copper ion homeostasis"/>
    <property type="evidence" value="ECO:0007669"/>
    <property type="project" value="InterPro"/>
</dbReference>
<sequence>MISLRTHAISLAAVFLALAIGVALGSGLLSNTVLSGLQDDKRDLQVKIDTLNTDKNALNEKLSAVEEFDAQMSPRILRDTMKDKSVVLFRTPDAADGDVDALTRLIGQAGATVTGTIELTQEFVTANSADKLLSVVNSPIVPAGKQLSTTSVDQGSQAGDLLGITLLINKDPKVAPVDDAQRETVLATLRDTGFITYGDQRMGAADTALIVTGGALGDDAGNRGSTVARFAAGLAPHGSGTVLAGRDGSASGTAAVAVTRSDAGLNSAVSTVDDVDVEAGRITSVLALSDLVNGARPGQYGIGAGATSVTVPQ</sequence>
<evidence type="ECO:0000256" key="1">
    <source>
        <dbReference type="SAM" id="Coils"/>
    </source>
</evidence>
<dbReference type="InterPro" id="IPR021522">
    <property type="entry name" value="MctB"/>
</dbReference>
<protein>
    <submittedName>
        <fullName evidence="2">Channel-forming protein</fullName>
    </submittedName>
</protein>
<feature type="coiled-coil region" evidence="1">
    <location>
        <begin position="34"/>
        <end position="61"/>
    </location>
</feature>
<dbReference type="RefSeq" id="WP_064891457.1">
    <property type="nucleotide sequence ID" value="NZ_LZHS01000045.1"/>
</dbReference>
<dbReference type="Proteomes" id="UP000192772">
    <property type="component" value="Unassembled WGS sequence"/>
</dbReference>
<comment type="caution">
    <text evidence="2">The sequence shown here is derived from an EMBL/GenBank/DDBJ whole genome shotgun (WGS) entry which is preliminary data.</text>
</comment>
<evidence type="ECO:0000313" key="3">
    <source>
        <dbReference type="Proteomes" id="UP000192772"/>
    </source>
</evidence>
<dbReference type="OrthoDB" id="4350157at2"/>
<accession>A0A1X0CZ74</accession>
<dbReference type="Pfam" id="PF11382">
    <property type="entry name" value="MctB"/>
    <property type="match status" value="1"/>
</dbReference>
<organism evidence="2 3">
    <name type="scientific">Mycolicibacterium elephantis</name>
    <dbReference type="NCBI Taxonomy" id="81858"/>
    <lineage>
        <taxon>Bacteria</taxon>
        <taxon>Bacillati</taxon>
        <taxon>Actinomycetota</taxon>
        <taxon>Actinomycetes</taxon>
        <taxon>Mycobacteriales</taxon>
        <taxon>Mycobacteriaceae</taxon>
        <taxon>Mycolicibacterium</taxon>
    </lineage>
</organism>
<dbReference type="EMBL" id="MVHP01000014">
    <property type="protein sequence ID" value="ORA65403.1"/>
    <property type="molecule type" value="Genomic_DNA"/>
</dbReference>
<name>A0A1A0QQP1_9MYCO</name>
<dbReference type="GO" id="GO:0016020">
    <property type="term" value="C:membrane"/>
    <property type="evidence" value="ECO:0007669"/>
    <property type="project" value="InterPro"/>
</dbReference>
<keyword evidence="1" id="KW-0175">Coiled coil</keyword>
<reference evidence="2 3" key="1">
    <citation type="submission" date="2017-02" db="EMBL/GenBank/DDBJ databases">
        <title>The new phylogeny of genus Mycobacterium.</title>
        <authorList>
            <person name="Tortoli E."/>
            <person name="Trovato A."/>
            <person name="Cirillo D.M."/>
        </authorList>
    </citation>
    <scope>NUCLEOTIDE SEQUENCE [LARGE SCALE GENOMIC DNA]</scope>
    <source>
        <strain evidence="2 3">FI-09383</strain>
    </source>
</reference>
<gene>
    <name evidence="2" type="ORF">BST23_13545</name>
</gene>
<accession>A0A1A0QQP1</accession>
<proteinExistence type="predicted"/>